<reference evidence="1" key="1">
    <citation type="submission" date="2020-08" db="EMBL/GenBank/DDBJ databases">
        <authorList>
            <person name="Cejkova D."/>
            <person name="Kubasova T."/>
            <person name="Jahodarova E."/>
            <person name="Rychlik I."/>
        </authorList>
    </citation>
    <scope>NUCLEOTIDE SEQUENCE</scope>
    <source>
        <strain evidence="1">An420c</strain>
    </source>
</reference>
<accession>A0A938X134</accession>
<sequence>MNENRTKRNRLLADRVIRGLQSRNMEGFYAETKEEALKKALELIPEGSSISWGGTMSAGEIGLKDALCSGSYTVYNRDGANNPEEKRAAELAAYDCDFFLASTNAITEDGVMVNVDGYANRVSAIAAGPRTVLMIVGMNKVVKHVEDAFSRARNEAAPINAQRFGVDTPCSKNGMCYDCKSPDTICCQILITRFSKIPGRIKVILVNDELGF</sequence>
<reference evidence="1" key="2">
    <citation type="journal article" date="2021" name="Sci. Rep.">
        <title>The distribution of antibiotic resistance genes in chicken gut microbiota commensals.</title>
        <authorList>
            <person name="Juricova H."/>
            <person name="Matiasovicova J."/>
            <person name="Kubasova T."/>
            <person name="Cejkova D."/>
            <person name="Rychlik I."/>
        </authorList>
    </citation>
    <scope>NUCLEOTIDE SEQUENCE</scope>
    <source>
        <strain evidence="1">An420c</strain>
    </source>
</reference>
<dbReference type="AlphaFoldDB" id="A0A938X134"/>
<evidence type="ECO:0000313" key="2">
    <source>
        <dbReference type="Proteomes" id="UP000713880"/>
    </source>
</evidence>
<comment type="caution">
    <text evidence="1">The sequence shown here is derived from an EMBL/GenBank/DDBJ whole genome shotgun (WGS) entry which is preliminary data.</text>
</comment>
<dbReference type="RefSeq" id="WP_204908240.1">
    <property type="nucleotide sequence ID" value="NZ_JACJLV010000007.1"/>
</dbReference>
<organism evidence="1 2">
    <name type="scientific">Mordavella massiliensis</name>
    <dbReference type="NCBI Taxonomy" id="1871024"/>
    <lineage>
        <taxon>Bacteria</taxon>
        <taxon>Bacillati</taxon>
        <taxon>Bacillota</taxon>
        <taxon>Clostridia</taxon>
        <taxon>Eubacteriales</taxon>
        <taxon>Clostridiaceae</taxon>
        <taxon>Mordavella</taxon>
    </lineage>
</organism>
<dbReference type="InterPro" id="IPR003741">
    <property type="entry name" value="LUD_dom"/>
</dbReference>
<protein>
    <submittedName>
        <fullName evidence="1">Lactate utilization protein</fullName>
    </submittedName>
</protein>
<dbReference type="PANTHER" id="PTHR36179:SF2">
    <property type="entry name" value="LUD DOMAIN-CONTAINING PROTEIN"/>
    <property type="match status" value="1"/>
</dbReference>
<evidence type="ECO:0000313" key="1">
    <source>
        <dbReference type="EMBL" id="MBM6826174.1"/>
    </source>
</evidence>
<gene>
    <name evidence="1" type="ORF">H6A13_03505</name>
</gene>
<dbReference type="PANTHER" id="PTHR36179">
    <property type="entry name" value="LUD_DOM DOMAIN-CONTAINING PROTEIN"/>
    <property type="match status" value="1"/>
</dbReference>
<dbReference type="Proteomes" id="UP000713880">
    <property type="component" value="Unassembled WGS sequence"/>
</dbReference>
<keyword evidence="2" id="KW-1185">Reference proteome</keyword>
<name>A0A938X134_9CLOT</name>
<dbReference type="Pfam" id="PF02589">
    <property type="entry name" value="LUD_dom"/>
    <property type="match status" value="1"/>
</dbReference>
<proteinExistence type="predicted"/>
<dbReference type="EMBL" id="JACJLV010000007">
    <property type="protein sequence ID" value="MBM6826174.1"/>
    <property type="molecule type" value="Genomic_DNA"/>
</dbReference>